<dbReference type="PROSITE" id="PS50805">
    <property type="entry name" value="KRAB"/>
    <property type="match status" value="1"/>
</dbReference>
<reference evidence="2 3" key="1">
    <citation type="submission" date="2018-11" db="EMBL/GenBank/DDBJ databases">
        <title>Haplotype-resolved cattle genomes.</title>
        <authorList>
            <person name="Low W.Y."/>
            <person name="Tearle R."/>
            <person name="Bickhart D.M."/>
            <person name="Rosen B.D."/>
            <person name="Koren S."/>
            <person name="Rhie A."/>
            <person name="Hiendleder S."/>
            <person name="Phillippy A.M."/>
            <person name="Smith T.P.L."/>
            <person name="Williams J.L."/>
        </authorList>
    </citation>
    <scope>NUCLEOTIDE SEQUENCE [LARGE SCALE GENOMIC DNA]</scope>
</reference>
<dbReference type="PANTHER" id="PTHR23232">
    <property type="entry name" value="KRAB DOMAIN C2H2 ZINC FINGER"/>
    <property type="match status" value="1"/>
</dbReference>
<dbReference type="CDD" id="cd07765">
    <property type="entry name" value="KRAB_A-box"/>
    <property type="match status" value="1"/>
</dbReference>
<organism evidence="2 3">
    <name type="scientific">Bos indicus x Bos taurus</name>
    <name type="common">Hybrid cattle</name>
    <dbReference type="NCBI Taxonomy" id="30522"/>
    <lineage>
        <taxon>Eukaryota</taxon>
        <taxon>Metazoa</taxon>
        <taxon>Chordata</taxon>
        <taxon>Craniata</taxon>
        <taxon>Vertebrata</taxon>
        <taxon>Euteleostomi</taxon>
        <taxon>Mammalia</taxon>
        <taxon>Eutheria</taxon>
        <taxon>Laurasiatheria</taxon>
        <taxon>Artiodactyla</taxon>
        <taxon>Ruminantia</taxon>
        <taxon>Pecora</taxon>
        <taxon>Bovidae</taxon>
        <taxon>Bovinae</taxon>
        <taxon>Bos</taxon>
    </lineage>
</organism>
<dbReference type="InterPro" id="IPR050169">
    <property type="entry name" value="Krueppel_C2H2_ZnF"/>
</dbReference>
<dbReference type="STRING" id="30522.A0A4W2EG07"/>
<name>A0A4W2EG07_BOBOX</name>
<sequence length="113" mass="12373">ADTVLDVLVCFSLEEWRLLGEAQRLLYGNVMLEILALLASLGKLLTCNWSFLDLDMPFSLALTFPNNQPPPGSCLLNPVLMSLLSGGLPHSVTFRGPTLHSNPFPNLSHLTLL</sequence>
<dbReference type="Pfam" id="PF01352">
    <property type="entry name" value="KRAB"/>
    <property type="match status" value="1"/>
</dbReference>
<dbReference type="AlphaFoldDB" id="A0A4W2EG07"/>
<proteinExistence type="predicted"/>
<feature type="domain" description="KRAB" evidence="1">
    <location>
        <begin position="2"/>
        <end position="103"/>
    </location>
</feature>
<evidence type="ECO:0000259" key="1">
    <source>
        <dbReference type="PROSITE" id="PS50805"/>
    </source>
</evidence>
<evidence type="ECO:0000313" key="3">
    <source>
        <dbReference type="Proteomes" id="UP000314981"/>
    </source>
</evidence>
<dbReference type="InterPro" id="IPR036051">
    <property type="entry name" value="KRAB_dom_sf"/>
</dbReference>
<dbReference type="Ensembl" id="ENSBIXT00000046082.1">
    <property type="protein sequence ID" value="ENSBIXP00000035234.1"/>
    <property type="gene ID" value="ENSBIXG00000018455.1"/>
</dbReference>
<evidence type="ECO:0000313" key="2">
    <source>
        <dbReference type="Ensembl" id="ENSBIXP00000035234.1"/>
    </source>
</evidence>
<dbReference type="Proteomes" id="UP000314981">
    <property type="component" value="Chromosome 18"/>
</dbReference>
<dbReference type="Gene3D" id="6.10.140.140">
    <property type="match status" value="1"/>
</dbReference>
<dbReference type="InterPro" id="IPR001909">
    <property type="entry name" value="KRAB"/>
</dbReference>
<keyword evidence="3" id="KW-1185">Reference proteome</keyword>
<accession>A0A4W2EG07</accession>
<dbReference type="SMART" id="SM00349">
    <property type="entry name" value="KRAB"/>
    <property type="match status" value="1"/>
</dbReference>
<dbReference type="SUPFAM" id="SSF109640">
    <property type="entry name" value="KRAB domain (Kruppel-associated box)"/>
    <property type="match status" value="1"/>
</dbReference>
<dbReference type="PANTHER" id="PTHR23232:SF133">
    <property type="entry name" value="RIKEN CDNA 1700020N01 GENE"/>
    <property type="match status" value="1"/>
</dbReference>
<dbReference type="GO" id="GO:0006355">
    <property type="term" value="P:regulation of DNA-templated transcription"/>
    <property type="evidence" value="ECO:0007669"/>
    <property type="project" value="InterPro"/>
</dbReference>
<protein>
    <recommendedName>
        <fullName evidence="1">KRAB domain-containing protein</fullName>
    </recommendedName>
</protein>
<reference evidence="2" key="3">
    <citation type="submission" date="2025-09" db="UniProtKB">
        <authorList>
            <consortium name="Ensembl"/>
        </authorList>
    </citation>
    <scope>IDENTIFICATION</scope>
</reference>
<reference evidence="2" key="2">
    <citation type="submission" date="2025-08" db="UniProtKB">
        <authorList>
            <consortium name="Ensembl"/>
        </authorList>
    </citation>
    <scope>IDENTIFICATION</scope>
</reference>